<proteinExistence type="predicted"/>
<evidence type="ECO:0000313" key="2">
    <source>
        <dbReference type="EMBL" id="PVX85868.1"/>
    </source>
</evidence>
<protein>
    <submittedName>
        <fullName evidence="2">PRiA4b ORF-3-like protein</fullName>
    </submittedName>
</protein>
<dbReference type="SUPFAM" id="SSF159941">
    <property type="entry name" value="MM3350-like"/>
    <property type="match status" value="1"/>
</dbReference>
<dbReference type="Gene3D" id="3.10.290.30">
    <property type="entry name" value="MM3350-like"/>
    <property type="match status" value="1"/>
</dbReference>
<dbReference type="EMBL" id="QEOB01000003">
    <property type="protein sequence ID" value="PVX85868.1"/>
    <property type="molecule type" value="Genomic_DNA"/>
</dbReference>
<comment type="caution">
    <text evidence="2">The sequence shown here is derived from an EMBL/GenBank/DDBJ whole genome shotgun (WGS) entry which is preliminary data.</text>
</comment>
<dbReference type="Proteomes" id="UP000245712">
    <property type="component" value="Unassembled WGS sequence"/>
</dbReference>
<reference evidence="2 3" key="1">
    <citation type="submission" date="2018-05" db="EMBL/GenBank/DDBJ databases">
        <title>Genomic Encyclopedia of Type Strains, Phase IV (KMG-V): Genome sequencing to study the core and pangenomes of soil and plant-associated prokaryotes.</title>
        <authorList>
            <person name="Whitman W."/>
        </authorList>
    </citation>
    <scope>NUCLEOTIDE SEQUENCE [LARGE SCALE GENOMIC DNA]</scope>
    <source>
        <strain evidence="2 3">SCZa-39</strain>
    </source>
</reference>
<gene>
    <name evidence="2" type="ORF">C7402_103446</name>
</gene>
<evidence type="ECO:0000259" key="1">
    <source>
        <dbReference type="Pfam" id="PF07929"/>
    </source>
</evidence>
<dbReference type="InterPro" id="IPR024047">
    <property type="entry name" value="MM3350-like_sf"/>
</dbReference>
<keyword evidence="3" id="KW-1185">Reference proteome</keyword>
<name>A0ABX5KVG0_9BURK</name>
<accession>A0ABX5KVG0</accession>
<organism evidence="2 3">
    <name type="scientific">Paraburkholderia unamae</name>
    <dbReference type="NCBI Taxonomy" id="219649"/>
    <lineage>
        <taxon>Bacteria</taxon>
        <taxon>Pseudomonadati</taxon>
        <taxon>Pseudomonadota</taxon>
        <taxon>Betaproteobacteria</taxon>
        <taxon>Burkholderiales</taxon>
        <taxon>Burkholderiaceae</taxon>
        <taxon>Paraburkholderia</taxon>
    </lineage>
</organism>
<evidence type="ECO:0000313" key="3">
    <source>
        <dbReference type="Proteomes" id="UP000245712"/>
    </source>
</evidence>
<dbReference type="Pfam" id="PF07929">
    <property type="entry name" value="PRiA4_ORF3"/>
    <property type="match status" value="1"/>
</dbReference>
<dbReference type="InterPro" id="IPR012912">
    <property type="entry name" value="Plasmid_pRiA4b_Orf3-like"/>
</dbReference>
<sequence>MRDLCTGRVLGLAECVLPEDVSGLPGYADFIEAFSDLTHEEYDPFLEWWNGSFDPAAFEFALTHAQRLSLNATMAPG</sequence>
<feature type="domain" description="Plasmid pRiA4b Orf3-like" evidence="1">
    <location>
        <begin position="14"/>
        <end position="60"/>
    </location>
</feature>